<dbReference type="AlphaFoldDB" id="A0A348WHI2"/>
<feature type="transmembrane region" description="Helical" evidence="2">
    <location>
        <begin position="6"/>
        <end position="26"/>
    </location>
</feature>
<gene>
    <name evidence="3" type="primary">ccmI</name>
    <name evidence="3" type="ORF">DCS45_19260</name>
</gene>
<dbReference type="SUPFAM" id="SSF48452">
    <property type="entry name" value="TPR-like"/>
    <property type="match status" value="1"/>
</dbReference>
<evidence type="ECO:0000256" key="1">
    <source>
        <dbReference type="ARBA" id="ARBA00022748"/>
    </source>
</evidence>
<keyword evidence="1" id="KW-0201">Cytochrome c-type biogenesis</keyword>
<protein>
    <submittedName>
        <fullName evidence="3">C-type cytochrome biogenesis protein CcmI</fullName>
    </submittedName>
</protein>
<name>A0A348WHI2_9RHOB</name>
<evidence type="ECO:0000313" key="4">
    <source>
        <dbReference type="Proteomes" id="UP000264719"/>
    </source>
</evidence>
<keyword evidence="2" id="KW-0472">Membrane</keyword>
<dbReference type="Proteomes" id="UP000264719">
    <property type="component" value="Unassembled WGS sequence"/>
</dbReference>
<dbReference type="NCBIfam" id="TIGR03142">
    <property type="entry name" value="cytochro_ccmI"/>
    <property type="match status" value="1"/>
</dbReference>
<evidence type="ECO:0000256" key="2">
    <source>
        <dbReference type="SAM" id="Phobius"/>
    </source>
</evidence>
<sequence>MGFWAFWIISVGLAALAALVLMRALLRGRIGDEAPAAYDLRVYRDQLRGVDRDLERGVLTETEAARLRTEVSRRILTADAQLKAQGPAGDQPKGPSRVLAGVLVLGLVGGAAALYMLLGAPGYGDLPLSDRLAASERMRANLPTQAELEAVQAETPQTDPQVAGDFLALMEKLREAVASNPDDLQGLGLLARNEARLGNYAAARKAQARIVEIKGEAATGRDHALLADLMISAAGGTVSGEAEAALRAALRREPGEETALYYLGLYYLQVDRADATLRIWDGLLRTSAPDAPWLTPIRAMIPEVAARAGVRYDLPESPALPGPNADDIAAAEDMSAEDRAAFVRGMVGQLSERLASRGGTPQEWARLITALGVLGESDRARAIAQEAREVFAG</sequence>
<comment type="caution">
    <text evidence="3">The sequence shown here is derived from an EMBL/GenBank/DDBJ whole genome shotgun (WGS) entry which is preliminary data.</text>
</comment>
<keyword evidence="2" id="KW-1133">Transmembrane helix</keyword>
<accession>A0A348WHI2</accession>
<feature type="transmembrane region" description="Helical" evidence="2">
    <location>
        <begin position="98"/>
        <end position="118"/>
    </location>
</feature>
<organism evidence="3 4">
    <name type="scientific">Roseovarius nubinhibens</name>
    <dbReference type="NCBI Taxonomy" id="314263"/>
    <lineage>
        <taxon>Bacteria</taxon>
        <taxon>Pseudomonadati</taxon>
        <taxon>Pseudomonadota</taxon>
        <taxon>Alphaproteobacteria</taxon>
        <taxon>Rhodobacterales</taxon>
        <taxon>Roseobacteraceae</taxon>
        <taxon>Roseovarius</taxon>
    </lineage>
</organism>
<dbReference type="InterPro" id="IPR011990">
    <property type="entry name" value="TPR-like_helical_dom_sf"/>
</dbReference>
<keyword evidence="2" id="KW-0812">Transmembrane</keyword>
<dbReference type="GO" id="GO:0017004">
    <property type="term" value="P:cytochrome complex assembly"/>
    <property type="evidence" value="ECO:0007669"/>
    <property type="project" value="UniProtKB-KW"/>
</dbReference>
<proteinExistence type="predicted"/>
<dbReference type="InterPro" id="IPR017560">
    <property type="entry name" value="Cyt_c_biogenesis_CcmI"/>
</dbReference>
<evidence type="ECO:0000313" key="3">
    <source>
        <dbReference type="EMBL" id="HAR53994.1"/>
    </source>
</evidence>
<dbReference type="EMBL" id="DMVW01000183">
    <property type="protein sequence ID" value="HAR53994.1"/>
    <property type="molecule type" value="Genomic_DNA"/>
</dbReference>
<feature type="non-terminal residue" evidence="3">
    <location>
        <position position="393"/>
    </location>
</feature>
<reference evidence="3 4" key="1">
    <citation type="journal article" date="2018" name="Nat. Biotechnol.">
        <title>A standardized bacterial taxonomy based on genome phylogeny substantially revises the tree of life.</title>
        <authorList>
            <person name="Parks D.H."/>
            <person name="Chuvochina M."/>
            <person name="Waite D.W."/>
            <person name="Rinke C."/>
            <person name="Skarshewski A."/>
            <person name="Chaumeil P.A."/>
            <person name="Hugenholtz P."/>
        </authorList>
    </citation>
    <scope>NUCLEOTIDE SEQUENCE [LARGE SCALE GENOMIC DNA]</scope>
    <source>
        <strain evidence="3">UBA9169</strain>
    </source>
</reference>
<dbReference type="Gene3D" id="1.25.40.10">
    <property type="entry name" value="Tetratricopeptide repeat domain"/>
    <property type="match status" value="1"/>
</dbReference>